<dbReference type="Proteomes" id="UP000266861">
    <property type="component" value="Unassembled WGS sequence"/>
</dbReference>
<dbReference type="EMBL" id="PQFF01000226">
    <property type="protein sequence ID" value="RHZ72157.1"/>
    <property type="molecule type" value="Genomic_DNA"/>
</dbReference>
<dbReference type="AlphaFoldDB" id="A0A397IBD9"/>
<reference evidence="2 3" key="1">
    <citation type="submission" date="2018-08" db="EMBL/GenBank/DDBJ databases">
        <title>Genome and evolution of the arbuscular mycorrhizal fungus Diversispora epigaea (formerly Glomus versiforme) and its bacterial endosymbionts.</title>
        <authorList>
            <person name="Sun X."/>
            <person name="Fei Z."/>
            <person name="Harrison M."/>
        </authorList>
    </citation>
    <scope>NUCLEOTIDE SEQUENCE [LARGE SCALE GENOMIC DNA]</scope>
    <source>
        <strain evidence="2 3">IT104</strain>
    </source>
</reference>
<comment type="caution">
    <text evidence="2">The sequence shown here is derived from an EMBL/GenBank/DDBJ whole genome shotgun (WGS) entry which is preliminary data.</text>
</comment>
<protein>
    <recommendedName>
        <fullName evidence="1">FAR1 domain-containing protein</fullName>
    </recommendedName>
</protein>
<organism evidence="2 3">
    <name type="scientific">Diversispora epigaea</name>
    <dbReference type="NCBI Taxonomy" id="1348612"/>
    <lineage>
        <taxon>Eukaryota</taxon>
        <taxon>Fungi</taxon>
        <taxon>Fungi incertae sedis</taxon>
        <taxon>Mucoromycota</taxon>
        <taxon>Glomeromycotina</taxon>
        <taxon>Glomeromycetes</taxon>
        <taxon>Diversisporales</taxon>
        <taxon>Diversisporaceae</taxon>
        <taxon>Diversispora</taxon>
    </lineage>
</organism>
<feature type="domain" description="FAR1" evidence="1">
    <location>
        <begin position="53"/>
        <end position="146"/>
    </location>
</feature>
<dbReference type="PANTHER" id="PTHR47718:SF9">
    <property type="entry name" value="PROTEIN FAR1-RELATED SEQUENCE"/>
    <property type="match status" value="1"/>
</dbReference>
<gene>
    <name evidence="2" type="ORF">Glove_245g26</name>
</gene>
<accession>A0A397IBD9</accession>
<evidence type="ECO:0000313" key="3">
    <source>
        <dbReference type="Proteomes" id="UP000266861"/>
    </source>
</evidence>
<dbReference type="InterPro" id="IPR004330">
    <property type="entry name" value="FAR1_DNA_bnd_dom"/>
</dbReference>
<dbReference type="OrthoDB" id="2420811at2759"/>
<evidence type="ECO:0000259" key="1">
    <source>
        <dbReference type="Pfam" id="PF03101"/>
    </source>
</evidence>
<proteinExistence type="predicted"/>
<dbReference type="Pfam" id="PF03101">
    <property type="entry name" value="FAR1"/>
    <property type="match status" value="1"/>
</dbReference>
<sequence>MSINSTEIGPVIVENDILNTEDIENINIDKDNFFTSEDVPKDIRFDTLDEVENYFDEYGSRNGFDIVKYRMERNSKSQVHKRTFVCKFSGKYKSKKKIEATLKGIQKNTKTKKLSCPWHINLSFPKHSTKIIITTFINQHNHALVPKTQEFATKYRSFTDEALKEISLMTKHGNLTLTAQRNLLKARFQNLHFQDQDLANAIQKYKNVNKINNDASTLLTSLMQKKIEDLRWVVDFELDKENQATLKGIQRNTKTKKLSCPWHINLSFPEHSTKIIVTTFINQHNHALVPKTQEFATKYRSFTDEALKEISLMTKHGNLTLTAQRNLLKARFQNLHFQDQDLANAIQKYKNVNKINNDASTLLTSLMQKKIEDLRWVVDFELDKENRLTRLFWMSPDQVDL</sequence>
<evidence type="ECO:0000313" key="2">
    <source>
        <dbReference type="EMBL" id="RHZ72157.1"/>
    </source>
</evidence>
<dbReference type="STRING" id="1348612.A0A397IBD9"/>
<name>A0A397IBD9_9GLOM</name>
<keyword evidence="3" id="KW-1185">Reference proteome</keyword>
<dbReference type="PANTHER" id="PTHR47718">
    <property type="entry name" value="OS01G0519700 PROTEIN"/>
    <property type="match status" value="1"/>
</dbReference>